<feature type="region of interest" description="Disordered" evidence="1">
    <location>
        <begin position="183"/>
        <end position="213"/>
    </location>
</feature>
<name>A0A100WBW5_MYCCR</name>
<evidence type="ECO:0000313" key="2">
    <source>
        <dbReference type="EMBL" id="GAS95647.1"/>
    </source>
</evidence>
<dbReference type="RefSeq" id="WP_234811647.1">
    <property type="nucleotide sequence ID" value="NZ_BCSY01000042.1"/>
</dbReference>
<proteinExistence type="predicted"/>
<evidence type="ECO:0000256" key="1">
    <source>
        <dbReference type="SAM" id="MobiDB-lite"/>
    </source>
</evidence>
<dbReference type="Proteomes" id="UP000069443">
    <property type="component" value="Unassembled WGS sequence"/>
</dbReference>
<organism evidence="2 3">
    <name type="scientific">Mycolicibacterium canariasense</name>
    <name type="common">Mycobacterium canariasense</name>
    <dbReference type="NCBI Taxonomy" id="228230"/>
    <lineage>
        <taxon>Bacteria</taxon>
        <taxon>Bacillati</taxon>
        <taxon>Actinomycetota</taxon>
        <taxon>Actinomycetes</taxon>
        <taxon>Mycobacteriales</taxon>
        <taxon>Mycobacteriaceae</taxon>
        <taxon>Mycolicibacterium</taxon>
    </lineage>
</organism>
<dbReference type="EMBL" id="BCSY01000042">
    <property type="protein sequence ID" value="GAS95647.1"/>
    <property type="molecule type" value="Genomic_DNA"/>
</dbReference>
<reference evidence="3" key="1">
    <citation type="journal article" date="2016" name="Genome Announc.">
        <title>Draft Genome Sequences of Five Rapidly Growing Mycobacterium Species, M. thermoresistibile, M. fortuitum subsp. acetamidolyticum, M. canariasense, M. brisbanense, and M. novocastrense.</title>
        <authorList>
            <person name="Katahira K."/>
            <person name="Ogura Y."/>
            <person name="Gotoh Y."/>
            <person name="Hayashi T."/>
        </authorList>
    </citation>
    <scope>NUCLEOTIDE SEQUENCE [LARGE SCALE GENOMIC DNA]</scope>
    <source>
        <strain evidence="3">JCM15298</strain>
    </source>
</reference>
<reference evidence="3" key="2">
    <citation type="submission" date="2016-02" db="EMBL/GenBank/DDBJ databases">
        <title>Draft genome sequence of five rapidly growing Mycobacterium species.</title>
        <authorList>
            <person name="Katahira K."/>
            <person name="Gotou Y."/>
            <person name="Iida K."/>
            <person name="Ogura Y."/>
            <person name="Hayashi T."/>
        </authorList>
    </citation>
    <scope>NUCLEOTIDE SEQUENCE [LARGE SCALE GENOMIC DNA]</scope>
    <source>
        <strain evidence="3">JCM15298</strain>
    </source>
</reference>
<dbReference type="STRING" id="228230.RMCC_2613"/>
<keyword evidence="3" id="KW-1185">Reference proteome</keyword>
<evidence type="ECO:0000313" key="3">
    <source>
        <dbReference type="Proteomes" id="UP000069443"/>
    </source>
</evidence>
<gene>
    <name evidence="2" type="ORF">RMCC_2613</name>
</gene>
<comment type="caution">
    <text evidence="2">The sequence shown here is derived from an EMBL/GenBank/DDBJ whole genome shotgun (WGS) entry which is preliminary data.</text>
</comment>
<protein>
    <submittedName>
        <fullName evidence="2">Uncharacterized protein</fullName>
    </submittedName>
</protein>
<dbReference type="AlphaFoldDB" id="A0A100WBW5"/>
<accession>A0A100WBW5</accession>
<sequence length="213" mass="23630">MSLEDLQAEVQGYRDQAGQLTEEFSQLHAQIESDPSLTTTGKRDRLEPLHAEVVEQISALHAREKAAVKTVKETLERRVFGLSPSASSDPAKVVSFRDAQARARQLEDADDAAELYESAKRSGDSVLAAAILERALIRGWSAIKQDYLERNATTRSDLDDLEALAKYGNNGFSHLTHYIPPSLNLPHSSGMPDVPPLNTTREPQRPSLPDWMR</sequence>